<keyword evidence="2" id="KW-0560">Oxidoreductase</keyword>
<comment type="similarity">
    <text evidence="1">Belongs to the short-chain dehydrogenases/reductases (SDR) family.</text>
</comment>
<accession>A0AAW0QC89</accession>
<gene>
    <name evidence="3" type="ORF">PG999_011192</name>
</gene>
<evidence type="ECO:0000313" key="4">
    <source>
        <dbReference type="Proteomes" id="UP001392437"/>
    </source>
</evidence>
<evidence type="ECO:0000256" key="1">
    <source>
        <dbReference type="ARBA" id="ARBA00006484"/>
    </source>
</evidence>
<dbReference type="PANTHER" id="PTHR43899:SF13">
    <property type="entry name" value="RH59310P"/>
    <property type="match status" value="1"/>
</dbReference>
<comment type="caution">
    <text evidence="3">The sequence shown here is derived from an EMBL/GenBank/DDBJ whole genome shotgun (WGS) entry which is preliminary data.</text>
</comment>
<proteinExistence type="inferred from homology"/>
<dbReference type="InterPro" id="IPR036291">
    <property type="entry name" value="NAD(P)-bd_dom_sf"/>
</dbReference>
<dbReference type="GO" id="GO:0005783">
    <property type="term" value="C:endoplasmic reticulum"/>
    <property type="evidence" value="ECO:0007669"/>
    <property type="project" value="TreeGrafter"/>
</dbReference>
<dbReference type="Pfam" id="PF00106">
    <property type="entry name" value="adh_short"/>
    <property type="match status" value="1"/>
</dbReference>
<evidence type="ECO:0000313" key="3">
    <source>
        <dbReference type="EMBL" id="KAK8100818.1"/>
    </source>
</evidence>
<dbReference type="AlphaFoldDB" id="A0AAW0QC89"/>
<dbReference type="Proteomes" id="UP001392437">
    <property type="component" value="Unassembled WGS sequence"/>
</dbReference>
<reference evidence="3 4" key="1">
    <citation type="submission" date="2023-01" db="EMBL/GenBank/DDBJ databases">
        <title>Analysis of 21 Apiospora genomes using comparative genomics revels a genus with tremendous synthesis potential of carbohydrate active enzymes and secondary metabolites.</title>
        <authorList>
            <person name="Sorensen T."/>
        </authorList>
    </citation>
    <scope>NUCLEOTIDE SEQUENCE [LARGE SCALE GENOMIC DNA]</scope>
    <source>
        <strain evidence="3 4">CBS 117206</strain>
    </source>
</reference>
<organism evidence="3 4">
    <name type="scientific">Apiospora kogelbergensis</name>
    <dbReference type="NCBI Taxonomy" id="1337665"/>
    <lineage>
        <taxon>Eukaryota</taxon>
        <taxon>Fungi</taxon>
        <taxon>Dikarya</taxon>
        <taxon>Ascomycota</taxon>
        <taxon>Pezizomycotina</taxon>
        <taxon>Sordariomycetes</taxon>
        <taxon>Xylariomycetidae</taxon>
        <taxon>Amphisphaeriales</taxon>
        <taxon>Apiosporaceae</taxon>
        <taxon>Apiospora</taxon>
    </lineage>
</organism>
<dbReference type="PIRSF" id="PIRSF000126">
    <property type="entry name" value="11-beta-HSD1"/>
    <property type="match status" value="1"/>
</dbReference>
<evidence type="ECO:0000256" key="2">
    <source>
        <dbReference type="ARBA" id="ARBA00023002"/>
    </source>
</evidence>
<dbReference type="Gene3D" id="3.40.50.720">
    <property type="entry name" value="NAD(P)-binding Rossmann-like Domain"/>
    <property type="match status" value="1"/>
</dbReference>
<sequence length="296" mass="31575">MGIFSSTPSNILVHPRNAKSASDTAWALVTGATTGIGRDIAQEMCSRGFNVVVHGRSETRLEGLAKALQAEYGVAVKTLNLDASSAFSPESYAQTRATIADLELLDLRVLVNNVGTGHLPEGFKPFEQQAAQDVSNVLDVNVTFMTHLTHALLPALKKGASGPRDPSFVINAGSLADMGLPYAAVYAGTKAYVRAFSLALDTELHAEGAHVHVIASIIGDTDSDGHRVGVNLFTPSSRDMARMVVQSAAMSSGGPVLPYKLHALQEWLCALQPYWMLRAGMGIHMKALVEQHTKAK</sequence>
<dbReference type="PRINTS" id="PR00081">
    <property type="entry name" value="GDHRDH"/>
</dbReference>
<dbReference type="GO" id="GO:0016491">
    <property type="term" value="F:oxidoreductase activity"/>
    <property type="evidence" value="ECO:0007669"/>
    <property type="project" value="UniProtKB-KW"/>
</dbReference>
<keyword evidence="4" id="KW-1185">Reference proteome</keyword>
<dbReference type="SUPFAM" id="SSF51735">
    <property type="entry name" value="NAD(P)-binding Rossmann-fold domains"/>
    <property type="match status" value="1"/>
</dbReference>
<dbReference type="PANTHER" id="PTHR43899">
    <property type="entry name" value="RH59310P"/>
    <property type="match status" value="1"/>
</dbReference>
<protein>
    <submittedName>
        <fullName evidence="3">Short chain dehydrogenase</fullName>
    </submittedName>
</protein>
<dbReference type="InterPro" id="IPR051019">
    <property type="entry name" value="VLCFA-Steroid_DH"/>
</dbReference>
<name>A0AAW0QC89_9PEZI</name>
<dbReference type="InterPro" id="IPR002347">
    <property type="entry name" value="SDR_fam"/>
</dbReference>
<dbReference type="EMBL" id="JAQQWP010000009">
    <property type="protein sequence ID" value="KAK8100818.1"/>
    <property type="molecule type" value="Genomic_DNA"/>
</dbReference>